<dbReference type="OrthoDB" id="103454at2759"/>
<dbReference type="PANTHER" id="PTHR13405">
    <property type="entry name" value="NUCLEAR PORE COMPLEX PROTEIN NUP133"/>
    <property type="match status" value="1"/>
</dbReference>
<proteinExistence type="inferred from homology"/>
<reference evidence="7" key="1">
    <citation type="submission" date="2016-02" db="EMBL/GenBank/DDBJ databases">
        <title>Comparative genomics of biotechnologically important yeasts.</title>
        <authorList>
            <consortium name="DOE Joint Genome Institute"/>
            <person name="Riley R."/>
            <person name="Haridas S."/>
            <person name="Wolfe K.H."/>
            <person name="Lopes M.R."/>
            <person name="Hittinger C.T."/>
            <person name="Goker M."/>
            <person name="Salamov A."/>
            <person name="Wisecaver J."/>
            <person name="Long T.M."/>
            <person name="Aerts A.L."/>
            <person name="Barry K."/>
            <person name="Choi C."/>
            <person name="Clum A."/>
            <person name="Coughlan A.Y."/>
            <person name="Deshpande S."/>
            <person name="Douglass A.P."/>
            <person name="Hanson S.J."/>
            <person name="Klenk H.-P."/>
            <person name="Labutti K."/>
            <person name="Lapidus A."/>
            <person name="Lindquist E."/>
            <person name="Lipzen A."/>
            <person name="Meier-Kolthoff J.P."/>
            <person name="Ohm R.A."/>
            <person name="Otillar R.P."/>
            <person name="Pangilinan J."/>
            <person name="Peng Y."/>
            <person name="Rokas A."/>
            <person name="Rosa C.A."/>
            <person name="Scheuner C."/>
            <person name="Sibirny A.A."/>
            <person name="Slot J.C."/>
            <person name="Stielow J.B."/>
            <person name="Sun H."/>
            <person name="Kurtzman C.P."/>
            <person name="Blackwell M."/>
            <person name="Jeffries T.W."/>
            <person name="Grigoriev I.V."/>
        </authorList>
    </citation>
    <scope>NUCLEOTIDE SEQUENCE [LARGE SCALE GENOMIC DNA]</scope>
    <source>
        <strain evidence="7">NRRL Y-17796</strain>
    </source>
</reference>
<evidence type="ECO:0000256" key="1">
    <source>
        <dbReference type="ARBA" id="ARBA00004123"/>
    </source>
</evidence>
<dbReference type="GO" id="GO:0006606">
    <property type="term" value="P:protein import into nucleus"/>
    <property type="evidence" value="ECO:0007669"/>
    <property type="project" value="TreeGrafter"/>
</dbReference>
<evidence type="ECO:0000256" key="2">
    <source>
        <dbReference type="ARBA" id="ARBA00005569"/>
    </source>
</evidence>
<evidence type="ECO:0000256" key="4">
    <source>
        <dbReference type="ARBA" id="ARBA00023242"/>
    </source>
</evidence>
<gene>
    <name evidence="6" type="ORF">CANCADRAFT_46189</name>
</gene>
<dbReference type="SUPFAM" id="SSF117289">
    <property type="entry name" value="Nucleoporin domain"/>
    <property type="match status" value="1"/>
</dbReference>
<dbReference type="EMBL" id="KV453843">
    <property type="protein sequence ID" value="ODV89787.1"/>
    <property type="molecule type" value="Genomic_DNA"/>
</dbReference>
<dbReference type="Pfam" id="PF08801">
    <property type="entry name" value="Nucleoporin_N"/>
    <property type="match status" value="1"/>
</dbReference>
<keyword evidence="3" id="KW-0813">Transport</keyword>
<dbReference type="InterPro" id="IPR014908">
    <property type="entry name" value="Nucleoporin_Nup133/Nup155_N"/>
</dbReference>
<name>A0A1E4TDJ0_9ASCO</name>
<evidence type="ECO:0000259" key="5">
    <source>
        <dbReference type="Pfam" id="PF08801"/>
    </source>
</evidence>
<keyword evidence="7" id="KW-1185">Reference proteome</keyword>
<dbReference type="AlphaFoldDB" id="A0A1E4TDJ0"/>
<dbReference type="PANTHER" id="PTHR13405:SF11">
    <property type="entry name" value="NUCLEAR PORE COMPLEX PROTEIN NUP133"/>
    <property type="match status" value="1"/>
</dbReference>
<organism evidence="6 7">
    <name type="scientific">Tortispora caseinolytica NRRL Y-17796</name>
    <dbReference type="NCBI Taxonomy" id="767744"/>
    <lineage>
        <taxon>Eukaryota</taxon>
        <taxon>Fungi</taxon>
        <taxon>Dikarya</taxon>
        <taxon>Ascomycota</taxon>
        <taxon>Saccharomycotina</taxon>
        <taxon>Trigonopsidomycetes</taxon>
        <taxon>Trigonopsidales</taxon>
        <taxon>Trigonopsidaceae</taxon>
        <taxon>Tortispora</taxon>
    </lineage>
</organism>
<dbReference type="Gene3D" id="2.130.10.10">
    <property type="entry name" value="YVTN repeat-like/Quinoprotein amine dehydrogenase"/>
    <property type="match status" value="1"/>
</dbReference>
<comment type="similarity">
    <text evidence="2">Belongs to the nucleoporin Nup133 family.</text>
</comment>
<comment type="subcellular location">
    <subcellularLocation>
        <location evidence="1">Nucleus</location>
    </subcellularLocation>
</comment>
<accession>A0A1E4TDJ0</accession>
<dbReference type="Gene3D" id="1.25.40.700">
    <property type="match status" value="1"/>
</dbReference>
<evidence type="ECO:0000256" key="3">
    <source>
        <dbReference type="ARBA" id="ARBA00022448"/>
    </source>
</evidence>
<keyword evidence="4" id="KW-0539">Nucleus</keyword>
<dbReference type="GO" id="GO:0017056">
    <property type="term" value="F:structural constituent of nuclear pore"/>
    <property type="evidence" value="ECO:0007669"/>
    <property type="project" value="InterPro"/>
</dbReference>
<evidence type="ECO:0000313" key="6">
    <source>
        <dbReference type="EMBL" id="ODV89787.1"/>
    </source>
</evidence>
<dbReference type="Proteomes" id="UP000095023">
    <property type="component" value="Unassembled WGS sequence"/>
</dbReference>
<dbReference type="InterPro" id="IPR037624">
    <property type="entry name" value="Nup133-like"/>
</dbReference>
<feature type="domain" description="Nucleoporin Nup133/Nup155-like N-terminal" evidence="5">
    <location>
        <begin position="10"/>
        <end position="403"/>
    </location>
</feature>
<dbReference type="InterPro" id="IPR015943">
    <property type="entry name" value="WD40/YVTN_repeat-like_dom_sf"/>
</dbReference>
<dbReference type="GO" id="GO:0000972">
    <property type="term" value="P:transcription-dependent tethering of RNA polymerase II gene DNA at nuclear periphery"/>
    <property type="evidence" value="ECO:0007669"/>
    <property type="project" value="TreeGrafter"/>
</dbReference>
<dbReference type="GO" id="GO:0016973">
    <property type="term" value="P:poly(A)+ mRNA export from nucleus"/>
    <property type="evidence" value="ECO:0007669"/>
    <property type="project" value="TreeGrafter"/>
</dbReference>
<protein>
    <recommendedName>
        <fullName evidence="5">Nucleoporin Nup133/Nup155-like N-terminal domain-containing protein</fullName>
    </recommendedName>
</protein>
<dbReference type="GO" id="GO:0031080">
    <property type="term" value="C:nuclear pore outer ring"/>
    <property type="evidence" value="ECO:0007669"/>
    <property type="project" value="TreeGrafter"/>
</dbReference>
<sequence>MSESILWAKSSRYAVTALPAVPHTLHQLSADATANVRGCLDSSSRFALLASSTSIHVWNYSEPESIPATYTVNVPESHVDSRPVLSALVPPSSFKDPGALAFTSKGATYWESVGSAATDGLLVYSQAHSVSLNLSRVESPQYLKLVHPLGALLATSSGRIFLVSLTDHSANPSLSVCQIRAHDPNNAGFWNSLKSTLSLNTPTRNIVAIRIISSSATAAKFLYATAEAYIGVWSCDKSATATIHSQFNCFDLLVNSVAAIYPHARANLTICDAEYTNDHAMLLASAQKSSDYTDYFLFIVSLDSADPQVLSTYHITSTSVSSANRPALFLPYPHNTVFITTSSTVVIVDFTVNPYKFPFEDNISFRDNVSILAAGSEPYVQETLSHPGQNAAVVITAAGAGVVRIERYFHDDSDISFAPSSVESSLVNTLTSKVQQAVFYTEVEDSPIEFYASQQALALTGGIETLESIVLKVSHDILTSSSMYMPDSMPSTEEHLAYRRSALYRLARYATAQFPEISISTRIQLMTDLEMCEAALLIWQIWDRKLESLPSTSIIPNLSLYQGLAKITTINSVNDVRSWFIKHIDQLPELLVALSDLAESMKSAPSFDSIDQITDISNICVASILSGAYLVRQEHQVSLYGIDSVADYVPESPTDFQGMWTSQLKVCEALVKVYETLLFLIQNTAKTSELVNALTLIVRCTCRTFSERIGWLFSLMLQLTEGNRNDCLSHAEDLTDKFAEFRRESLLALYDLGVVKDATELAEEYQDFTILAELTDRLRLVSGDMQLMVHFLDKYGYDFAQNLCQYFYDSGKSNLILQCCNNYLPYVEKYLTSFDELPGDLNKVYWIFKVMHRDYADGSSKLMRFAESKEDAASKVRLQLALTKLGFLAAGVRESKVDEELLTSDAMHNLQMDVQRVVDPTRPLTVQADAAREAIGDTISKRNENYFVGVLEQGMKKLLQDIWIPEHELAELLTLVDTRPNEHSMNRFFQALYLISLANSGAAVKDQLIRSTWRRCIIADDWNSTLKQDSSLLTDNERKRFAESTLFYRTMKLCIETQLFEKDESLAINDASKAIGITEMSIISAANSAMSESARKMLQHDLTVENRILEDLISNGVNEWIEGIVTSLNAN</sequence>
<evidence type="ECO:0000313" key="7">
    <source>
        <dbReference type="Proteomes" id="UP000095023"/>
    </source>
</evidence>